<proteinExistence type="predicted"/>
<accession>A0A0B7MJ41</accession>
<dbReference type="Proteomes" id="UP000203896">
    <property type="component" value="Segment"/>
</dbReference>
<name>A0A0B7MJ41_9CAUD</name>
<evidence type="ECO:0000313" key="1">
    <source>
        <dbReference type="EMBL" id="CEO90669.1"/>
    </source>
</evidence>
<evidence type="ECO:0000313" key="2">
    <source>
        <dbReference type="Proteomes" id="UP000203896"/>
    </source>
</evidence>
<protein>
    <submittedName>
        <fullName evidence="1">Uncharacterized protein</fullName>
    </submittedName>
</protein>
<reference evidence="1 2" key="1">
    <citation type="submission" date="2012-08" db="EMBL/GenBank/DDBJ databases">
        <title>Selection and characterization of a candidate therapeutic bacteriophage that lyses the German Escherichia coli O104:H4 outbreak strain.</title>
        <authorList>
            <person name="Merabishvilli M."/>
            <person name="De Vos D."/>
            <person name="Verbeken G."/>
            <person name="Kropinski A."/>
            <person name="Vandenheuvel D."/>
            <person name="Lavigne R."/>
            <person name="Wattiau P."/>
            <person name="Mast J."/>
            <person name="Ragimbeau C."/>
            <person name="Mossong J."/>
            <person name="Scheres J."/>
            <person name="Chanishvili N."/>
            <person name="Vaneechoutte M."/>
            <person name="Pirnay J.P."/>
        </authorList>
    </citation>
    <scope>NUCLEOTIDE SEQUENCE [LARGE SCALE GENOMIC DNA]</scope>
</reference>
<sequence length="97" mass="11134">MISIKHSPTGKGSVIFNDDKPLILIRNGDWTLHDTRVTIHSPPKEIQRELVRIALTDKHKEAVGYSLLKLGVDFPFEYTLTFREQSVKLTEILFSEI</sequence>
<dbReference type="RefSeq" id="YP_009118749.1">
    <property type="nucleotide sequence ID" value="NC_025425.1"/>
</dbReference>
<dbReference type="GeneID" id="23301109"/>
<keyword evidence="2" id="KW-1185">Reference proteome</keyword>
<organism evidence="1 2">
    <name type="scientific">Enterobacteria phage GEC-3S</name>
    <dbReference type="NCBI Taxonomy" id="1222338"/>
    <lineage>
        <taxon>Viruses</taxon>
        <taxon>Duplodnaviria</taxon>
        <taxon>Heunggongvirae</taxon>
        <taxon>Uroviricota</taxon>
        <taxon>Caudoviricetes</taxon>
        <taxon>Pantevenvirales</taxon>
        <taxon>Straboviridae</taxon>
        <taxon>Krischvirus</taxon>
        <taxon>Krischvirus gec3s</taxon>
    </lineage>
</organism>
<dbReference type="EMBL" id="HE978309">
    <property type="protein sequence ID" value="CEO90669.1"/>
    <property type="molecule type" value="Genomic_DNA"/>
</dbReference>
<gene>
    <name evidence="1" type="ORF">BN201_0066</name>
</gene>
<dbReference type="KEGG" id="vg:23301109"/>